<evidence type="ECO:0000256" key="3">
    <source>
        <dbReference type="SAM" id="Phobius"/>
    </source>
</evidence>
<dbReference type="OrthoDB" id="411211at2759"/>
<organism evidence="6">
    <name type="scientific">Naegleria gruberi</name>
    <name type="common">Amoeba</name>
    <dbReference type="NCBI Taxonomy" id="5762"/>
    <lineage>
        <taxon>Eukaryota</taxon>
        <taxon>Discoba</taxon>
        <taxon>Heterolobosea</taxon>
        <taxon>Tetramitia</taxon>
        <taxon>Eutetramitia</taxon>
        <taxon>Vahlkampfiidae</taxon>
        <taxon>Naegleria</taxon>
    </lineage>
</organism>
<evidence type="ECO:0000313" key="6">
    <source>
        <dbReference type="Proteomes" id="UP000006671"/>
    </source>
</evidence>
<dbReference type="InterPro" id="IPR004843">
    <property type="entry name" value="Calcineurin-like_PHP"/>
</dbReference>
<dbReference type="AlphaFoldDB" id="D2VFN5"/>
<accession>D2VFN5</accession>
<dbReference type="InterPro" id="IPR029052">
    <property type="entry name" value="Metallo-depent_PP-like"/>
</dbReference>
<protein>
    <submittedName>
        <fullName evidence="5">Predicted protein</fullName>
    </submittedName>
</protein>
<evidence type="ECO:0000313" key="5">
    <source>
        <dbReference type="EMBL" id="EFC44389.1"/>
    </source>
</evidence>
<proteinExistence type="predicted"/>
<keyword evidence="3" id="KW-0812">Transmembrane</keyword>
<dbReference type="GO" id="GO:0016787">
    <property type="term" value="F:hydrolase activity"/>
    <property type="evidence" value="ECO:0007669"/>
    <property type="project" value="UniProtKB-KW"/>
</dbReference>
<dbReference type="OMA" id="SCKGARC"/>
<dbReference type="Gene3D" id="3.60.21.10">
    <property type="match status" value="1"/>
</dbReference>
<keyword evidence="2" id="KW-0378">Hydrolase</keyword>
<dbReference type="STRING" id="5762.D2VFN5"/>
<dbReference type="SUPFAM" id="SSF56300">
    <property type="entry name" value="Metallo-dependent phosphatases"/>
    <property type="match status" value="1"/>
</dbReference>
<name>D2VFN5_NAEGR</name>
<dbReference type="EMBL" id="GG738868">
    <property type="protein sequence ID" value="EFC44389.1"/>
    <property type="molecule type" value="Genomic_DNA"/>
</dbReference>
<dbReference type="PANTHER" id="PTHR10161">
    <property type="entry name" value="TARTRATE-RESISTANT ACID PHOSPHATASE TYPE 5"/>
    <property type="match status" value="1"/>
</dbReference>
<feature type="domain" description="Calcineurin-like phosphoesterase" evidence="4">
    <location>
        <begin position="132"/>
        <end position="318"/>
    </location>
</feature>
<reference evidence="5 6" key="1">
    <citation type="journal article" date="2010" name="Cell">
        <title>The genome of Naegleria gruberi illuminates early eukaryotic versatility.</title>
        <authorList>
            <person name="Fritz-Laylin L.K."/>
            <person name="Prochnik S.E."/>
            <person name="Ginger M.L."/>
            <person name="Dacks J.B."/>
            <person name="Carpenter M.L."/>
            <person name="Field M.C."/>
            <person name="Kuo A."/>
            <person name="Paredez A."/>
            <person name="Chapman J."/>
            <person name="Pham J."/>
            <person name="Shu S."/>
            <person name="Neupane R."/>
            <person name="Cipriano M."/>
            <person name="Mancuso J."/>
            <person name="Tu H."/>
            <person name="Salamov A."/>
            <person name="Lindquist E."/>
            <person name="Shapiro H."/>
            <person name="Lucas S."/>
            <person name="Grigoriev I.V."/>
            <person name="Cande W.Z."/>
            <person name="Fulton C."/>
            <person name="Rokhsar D.S."/>
            <person name="Dawson S.C."/>
        </authorList>
    </citation>
    <scope>NUCLEOTIDE SEQUENCE [LARGE SCALE GENOMIC DNA]</scope>
    <source>
        <strain evidence="5 6">NEG-M</strain>
    </source>
</reference>
<dbReference type="VEuPathDB" id="AmoebaDB:NAEGRDRAFT_58066"/>
<dbReference type="KEGG" id="ngr:NAEGRDRAFT_58066"/>
<dbReference type="eggNOG" id="KOG2679">
    <property type="taxonomic scope" value="Eukaryota"/>
</dbReference>
<dbReference type="PANTHER" id="PTHR10161:SF14">
    <property type="entry name" value="TARTRATE-RESISTANT ACID PHOSPHATASE TYPE 5"/>
    <property type="match status" value="1"/>
</dbReference>
<sequence>MNDTYEEQVDEVGISGGGGGVGGSSASNQHRYYSAGDLMDEKSKKRVSRGFIAIAAFVILVIALGLLALLILSIALYWTRANKHLYPNPEYSQSTDYMHFVVVGDQGRGNDAQKTVAASMGKYCESSASIGKACQFVIGVGDNIYDNGVTDMYDQQFKTKFEDIYGTIDGLKDLKWYMMLGNHDYRLNPEAQIQYSQINPRWIMPDYFYSFEKISTQGGFNVSFVVTDTNPFVKSYFSKSVMNQTALNNRKVNNTDQLTMIESIMEKNYKNPNKWTLVFGHHPVYSTGVHYDTPELLASYEPIFDRYKLPLYMSGHDHLLNWLSNPKLPYTQYVISGGGAGNTKPILYNANSLNEWNDSGFFSIEIQYSFIFARAFDKNGKELWKFRIDKPTY</sequence>
<evidence type="ECO:0000259" key="4">
    <source>
        <dbReference type="Pfam" id="PF00149"/>
    </source>
</evidence>
<gene>
    <name evidence="5" type="ORF">NAEGRDRAFT_58066</name>
</gene>
<evidence type="ECO:0000256" key="2">
    <source>
        <dbReference type="ARBA" id="ARBA00022801"/>
    </source>
</evidence>
<keyword evidence="3" id="KW-0472">Membrane</keyword>
<evidence type="ECO:0000256" key="1">
    <source>
        <dbReference type="ARBA" id="ARBA00022729"/>
    </source>
</evidence>
<dbReference type="InterPro" id="IPR051558">
    <property type="entry name" value="Metallophosphoesterase_PAP"/>
</dbReference>
<dbReference type="GeneID" id="8850135"/>
<feature type="transmembrane region" description="Helical" evidence="3">
    <location>
        <begin position="51"/>
        <end position="78"/>
    </location>
</feature>
<keyword evidence="3" id="KW-1133">Transmembrane helix</keyword>
<keyword evidence="1" id="KW-0732">Signal</keyword>
<dbReference type="InParanoid" id="D2VFN5"/>
<dbReference type="Proteomes" id="UP000006671">
    <property type="component" value="Unassembled WGS sequence"/>
</dbReference>
<dbReference type="Pfam" id="PF00149">
    <property type="entry name" value="Metallophos"/>
    <property type="match status" value="1"/>
</dbReference>
<keyword evidence="6" id="KW-1185">Reference proteome</keyword>
<dbReference type="RefSeq" id="XP_002677133.1">
    <property type="nucleotide sequence ID" value="XM_002677087.1"/>
</dbReference>